<reference evidence="6 7" key="1">
    <citation type="submission" date="2023-03" db="EMBL/GenBank/DDBJ databases">
        <title>High recombination rates correlate with genetic variation in Cardiocondyla obscurior ants.</title>
        <authorList>
            <person name="Errbii M."/>
        </authorList>
    </citation>
    <scope>NUCLEOTIDE SEQUENCE [LARGE SCALE GENOMIC DNA]</scope>
    <source>
        <strain evidence="6">Alpha-2009</strain>
        <tissue evidence="6">Whole body</tissue>
    </source>
</reference>
<feature type="transmembrane region" description="Helical" evidence="5">
    <location>
        <begin position="18"/>
        <end position="39"/>
    </location>
</feature>
<evidence type="ECO:0000256" key="1">
    <source>
        <dbReference type="ARBA" id="ARBA00004141"/>
    </source>
</evidence>
<comment type="subcellular location">
    <subcellularLocation>
        <location evidence="1">Membrane</location>
        <topology evidence="1">Multi-pass membrane protein</topology>
    </subcellularLocation>
</comment>
<sequence length="263" mass="30622">MGIFNSFSCNTPLFEKSFFYLFSSYLILRAGGTLIWSIIMQLNIPYAFTHIDTLKKGVLAWTNILIGVCVVVIIFDIICGIYSVVYFDNAKIRSRCTNVTCMTVTFAIVFLCILIVQTAVAVNIITFRSTFITDFKNAFWNYEVSVDSTKFVDDVQRSFYCCGIYSYRDYLNEFRRIPDSCCNDHDHLCSSAQYRFGCETEIFIRLYGIYSMGVFTMTFSIVEFVGLIWALYLTNSIRKRNVIKRQEMFFKQGLQYRNNAQRF</sequence>
<evidence type="ECO:0000256" key="4">
    <source>
        <dbReference type="ARBA" id="ARBA00023136"/>
    </source>
</evidence>
<keyword evidence="3 5" id="KW-1133">Transmembrane helix</keyword>
<dbReference type="GO" id="GO:0016020">
    <property type="term" value="C:membrane"/>
    <property type="evidence" value="ECO:0007669"/>
    <property type="project" value="UniProtKB-SubCell"/>
</dbReference>
<dbReference type="EMBL" id="JADYXP020000016">
    <property type="protein sequence ID" value="KAL0107879.1"/>
    <property type="molecule type" value="Genomic_DNA"/>
</dbReference>
<evidence type="ECO:0000256" key="2">
    <source>
        <dbReference type="ARBA" id="ARBA00022692"/>
    </source>
</evidence>
<feature type="transmembrane region" description="Helical" evidence="5">
    <location>
        <begin position="209"/>
        <end position="234"/>
    </location>
</feature>
<protein>
    <recommendedName>
        <fullName evidence="8">Tetraspanin</fullName>
    </recommendedName>
</protein>
<keyword evidence="4 5" id="KW-0472">Membrane</keyword>
<evidence type="ECO:0000313" key="6">
    <source>
        <dbReference type="EMBL" id="KAL0107879.1"/>
    </source>
</evidence>
<dbReference type="InterPro" id="IPR008952">
    <property type="entry name" value="Tetraspanin_EC2_sf"/>
</dbReference>
<dbReference type="Gene3D" id="1.10.1450.10">
    <property type="entry name" value="Tetraspanin"/>
    <property type="match status" value="1"/>
</dbReference>
<dbReference type="InterPro" id="IPR018499">
    <property type="entry name" value="Tetraspanin/Peripherin"/>
</dbReference>
<organism evidence="6 7">
    <name type="scientific">Cardiocondyla obscurior</name>
    <dbReference type="NCBI Taxonomy" id="286306"/>
    <lineage>
        <taxon>Eukaryota</taxon>
        <taxon>Metazoa</taxon>
        <taxon>Ecdysozoa</taxon>
        <taxon>Arthropoda</taxon>
        <taxon>Hexapoda</taxon>
        <taxon>Insecta</taxon>
        <taxon>Pterygota</taxon>
        <taxon>Neoptera</taxon>
        <taxon>Endopterygota</taxon>
        <taxon>Hymenoptera</taxon>
        <taxon>Apocrita</taxon>
        <taxon>Aculeata</taxon>
        <taxon>Formicoidea</taxon>
        <taxon>Formicidae</taxon>
        <taxon>Myrmicinae</taxon>
        <taxon>Cardiocondyla</taxon>
    </lineage>
</organism>
<dbReference type="Pfam" id="PF00335">
    <property type="entry name" value="Tetraspanin"/>
    <property type="match status" value="1"/>
</dbReference>
<accession>A0AAW2EZK8</accession>
<name>A0AAW2EZK8_9HYME</name>
<comment type="caution">
    <text evidence="6">The sequence shown here is derived from an EMBL/GenBank/DDBJ whole genome shotgun (WGS) entry which is preliminary data.</text>
</comment>
<dbReference type="AlphaFoldDB" id="A0AAW2EZK8"/>
<keyword evidence="2 5" id="KW-0812">Transmembrane</keyword>
<evidence type="ECO:0000256" key="5">
    <source>
        <dbReference type="SAM" id="Phobius"/>
    </source>
</evidence>
<dbReference type="SUPFAM" id="SSF48652">
    <property type="entry name" value="Tetraspanin"/>
    <property type="match status" value="1"/>
</dbReference>
<dbReference type="CDD" id="cd03127">
    <property type="entry name" value="tetraspanin_LEL"/>
    <property type="match status" value="1"/>
</dbReference>
<evidence type="ECO:0008006" key="8">
    <source>
        <dbReference type="Google" id="ProtNLM"/>
    </source>
</evidence>
<feature type="transmembrane region" description="Helical" evidence="5">
    <location>
        <begin position="99"/>
        <end position="125"/>
    </location>
</feature>
<gene>
    <name evidence="6" type="ORF">PUN28_014863</name>
</gene>
<proteinExistence type="predicted"/>
<evidence type="ECO:0000256" key="3">
    <source>
        <dbReference type="ARBA" id="ARBA00022989"/>
    </source>
</evidence>
<keyword evidence="7" id="KW-1185">Reference proteome</keyword>
<dbReference type="Proteomes" id="UP001430953">
    <property type="component" value="Unassembled WGS sequence"/>
</dbReference>
<evidence type="ECO:0000313" key="7">
    <source>
        <dbReference type="Proteomes" id="UP001430953"/>
    </source>
</evidence>
<feature type="transmembrane region" description="Helical" evidence="5">
    <location>
        <begin position="59"/>
        <end position="87"/>
    </location>
</feature>